<feature type="chain" id="PRO_5040909019" evidence="1">
    <location>
        <begin position="23"/>
        <end position="168"/>
    </location>
</feature>
<dbReference type="Proteomes" id="UP001139157">
    <property type="component" value="Unassembled WGS sequence"/>
</dbReference>
<keyword evidence="3" id="KW-1185">Reference proteome</keyword>
<dbReference type="EMBL" id="JAMRXG010000017">
    <property type="protein sequence ID" value="MCM6777849.1"/>
    <property type="molecule type" value="Genomic_DNA"/>
</dbReference>
<keyword evidence="1" id="KW-0732">Signal</keyword>
<dbReference type="InterPro" id="IPR024520">
    <property type="entry name" value="DUF3558"/>
</dbReference>
<comment type="caution">
    <text evidence="2">The sequence shown here is derived from an EMBL/GenBank/DDBJ whole genome shotgun (WGS) entry which is preliminary data.</text>
</comment>
<dbReference type="AlphaFoldDB" id="A0A9X2J0I3"/>
<name>A0A9X2J0I3_9NOCA</name>
<gene>
    <name evidence="2" type="ORF">NDR86_30620</name>
</gene>
<evidence type="ECO:0000313" key="2">
    <source>
        <dbReference type="EMBL" id="MCM6777849.1"/>
    </source>
</evidence>
<dbReference type="Pfam" id="PF12079">
    <property type="entry name" value="DUF3558"/>
    <property type="match status" value="1"/>
</dbReference>
<sequence>MRMVRLAAVALVLFVAAGCASGAPQSAHKAPAEVNQLDNCGPLADTDIAKLAHAESVHPQGGPIVCGWEGEYPDGGGIVDITYAWLAGDSLLRESQVAAEFGYRTEHLVLSSFGGLLWRDPRDPGSCGVSAADSGTVTYWVQNRSHAAEPDPCAAATELVRSTVKLDG</sequence>
<protein>
    <submittedName>
        <fullName evidence="2">DUF3558 domain-containing protein</fullName>
    </submittedName>
</protein>
<proteinExistence type="predicted"/>
<dbReference type="RefSeq" id="WP_251917303.1">
    <property type="nucleotide sequence ID" value="NZ_JAMRXG010000017.1"/>
</dbReference>
<accession>A0A9X2J0I3</accession>
<feature type="signal peptide" evidence="1">
    <location>
        <begin position="1"/>
        <end position="22"/>
    </location>
</feature>
<reference evidence="2" key="1">
    <citation type="submission" date="2022-06" db="EMBL/GenBank/DDBJ databases">
        <title>Novel species in genus nocardia.</title>
        <authorList>
            <person name="Li F."/>
        </authorList>
    </citation>
    <scope>NUCLEOTIDE SEQUENCE</scope>
    <source>
        <strain evidence="2">CDC141</strain>
    </source>
</reference>
<evidence type="ECO:0000313" key="3">
    <source>
        <dbReference type="Proteomes" id="UP001139157"/>
    </source>
</evidence>
<organism evidence="2 3">
    <name type="scientific">Nocardia pulmonis</name>
    <dbReference type="NCBI Taxonomy" id="2951408"/>
    <lineage>
        <taxon>Bacteria</taxon>
        <taxon>Bacillati</taxon>
        <taxon>Actinomycetota</taxon>
        <taxon>Actinomycetes</taxon>
        <taxon>Mycobacteriales</taxon>
        <taxon>Nocardiaceae</taxon>
        <taxon>Nocardia</taxon>
    </lineage>
</organism>
<dbReference type="PROSITE" id="PS51257">
    <property type="entry name" value="PROKAR_LIPOPROTEIN"/>
    <property type="match status" value="1"/>
</dbReference>
<evidence type="ECO:0000256" key="1">
    <source>
        <dbReference type="SAM" id="SignalP"/>
    </source>
</evidence>